<evidence type="ECO:0000313" key="2">
    <source>
        <dbReference type="EMBL" id="CAK8054822.1"/>
    </source>
</evidence>
<accession>A0ABM9N6J8</accession>
<keyword evidence="3" id="KW-1185">Reference proteome</keyword>
<dbReference type="Pfam" id="PF13673">
    <property type="entry name" value="Acetyltransf_10"/>
    <property type="match status" value="1"/>
</dbReference>
<sequence>MEDTQFQVRATDELKAQELLEILKERVKVFVVEQNCAYQEVDDKDGDAVHVVLKNSAGAILAYARIVSSDEPGYISFGRVLVVQEYRRHHLGRQLIEKTLQECERLYPDKKIKIAAQAYLQNFYASFGFQAVSEIYDEDGLPHIDMIRG</sequence>
<name>A0ABM9N6J8_9LACO</name>
<dbReference type="EMBL" id="CAWVOH010000004">
    <property type="protein sequence ID" value="CAK8054822.1"/>
    <property type="molecule type" value="Genomic_DNA"/>
</dbReference>
<evidence type="ECO:0000259" key="1">
    <source>
        <dbReference type="PROSITE" id="PS51186"/>
    </source>
</evidence>
<evidence type="ECO:0000313" key="3">
    <source>
        <dbReference type="Proteomes" id="UP001314241"/>
    </source>
</evidence>
<reference evidence="2 3" key="1">
    <citation type="submission" date="2024-01" db="EMBL/GenBank/DDBJ databases">
        <authorList>
            <person name="Botero Cardona J."/>
        </authorList>
    </citation>
    <scope>NUCLEOTIDE SEQUENCE [LARGE SCALE GENOMIC DNA]</scope>
    <source>
        <strain evidence="2 3">LMG 33000</strain>
    </source>
</reference>
<proteinExistence type="predicted"/>
<organism evidence="2 3">
    <name type="scientific">Eupransor demetentiae</name>
    <dbReference type="NCBI Taxonomy" id="3109584"/>
    <lineage>
        <taxon>Bacteria</taxon>
        <taxon>Bacillati</taxon>
        <taxon>Bacillota</taxon>
        <taxon>Bacilli</taxon>
        <taxon>Lactobacillales</taxon>
        <taxon>Lactobacillaceae</taxon>
        <taxon>Eupransor</taxon>
    </lineage>
</organism>
<comment type="caution">
    <text evidence="2">The sequence shown here is derived from an EMBL/GenBank/DDBJ whole genome shotgun (WGS) entry which is preliminary data.</text>
</comment>
<dbReference type="InterPro" id="IPR016181">
    <property type="entry name" value="Acyl_CoA_acyltransferase"/>
</dbReference>
<protein>
    <submittedName>
        <fullName evidence="2">GNAT family (ElaA)</fullName>
    </submittedName>
</protein>
<dbReference type="SUPFAM" id="SSF55729">
    <property type="entry name" value="Acyl-CoA N-acyltransferases (Nat)"/>
    <property type="match status" value="1"/>
</dbReference>
<feature type="domain" description="N-acetyltransferase" evidence="1">
    <location>
        <begin position="9"/>
        <end position="149"/>
    </location>
</feature>
<dbReference type="RefSeq" id="WP_349642370.1">
    <property type="nucleotide sequence ID" value="NZ_CAWVOH010000004.1"/>
</dbReference>
<dbReference type="CDD" id="cd04301">
    <property type="entry name" value="NAT_SF"/>
    <property type="match status" value="1"/>
</dbReference>
<dbReference type="Gene3D" id="3.40.630.30">
    <property type="match status" value="1"/>
</dbReference>
<dbReference type="InterPro" id="IPR000182">
    <property type="entry name" value="GNAT_dom"/>
</dbReference>
<gene>
    <name evidence="2" type="ORF">R54876_GBNLAHCA_01404</name>
</gene>
<dbReference type="PROSITE" id="PS51186">
    <property type="entry name" value="GNAT"/>
    <property type="match status" value="1"/>
</dbReference>
<dbReference type="Proteomes" id="UP001314241">
    <property type="component" value="Unassembled WGS sequence"/>
</dbReference>